<keyword evidence="2" id="KW-1185">Reference proteome</keyword>
<accession>W2SWV3</accession>
<organism evidence="1 2">
    <name type="scientific">Necator americanus</name>
    <name type="common">Human hookworm</name>
    <dbReference type="NCBI Taxonomy" id="51031"/>
    <lineage>
        <taxon>Eukaryota</taxon>
        <taxon>Metazoa</taxon>
        <taxon>Ecdysozoa</taxon>
        <taxon>Nematoda</taxon>
        <taxon>Chromadorea</taxon>
        <taxon>Rhabditida</taxon>
        <taxon>Rhabditina</taxon>
        <taxon>Rhabditomorpha</taxon>
        <taxon>Strongyloidea</taxon>
        <taxon>Ancylostomatidae</taxon>
        <taxon>Bunostominae</taxon>
        <taxon>Necator</taxon>
    </lineage>
</organism>
<dbReference type="EMBL" id="KI661210">
    <property type="protein sequence ID" value="ETN73281.1"/>
    <property type="molecule type" value="Genomic_DNA"/>
</dbReference>
<evidence type="ECO:0000313" key="2">
    <source>
        <dbReference type="Proteomes" id="UP000053676"/>
    </source>
</evidence>
<dbReference type="Proteomes" id="UP000053676">
    <property type="component" value="Unassembled WGS sequence"/>
</dbReference>
<proteinExistence type="predicted"/>
<dbReference type="KEGG" id="nai:NECAME_18411"/>
<gene>
    <name evidence="1" type="ORF">NECAME_18411</name>
</gene>
<evidence type="ECO:0000313" key="1">
    <source>
        <dbReference type="EMBL" id="ETN73281.1"/>
    </source>
</evidence>
<reference evidence="2" key="1">
    <citation type="journal article" date="2014" name="Nat. Genet.">
        <title>Genome of the human hookworm Necator americanus.</title>
        <authorList>
            <person name="Tang Y.T."/>
            <person name="Gao X."/>
            <person name="Rosa B.A."/>
            <person name="Abubucker S."/>
            <person name="Hallsworth-Pepin K."/>
            <person name="Martin J."/>
            <person name="Tyagi R."/>
            <person name="Heizer E."/>
            <person name="Zhang X."/>
            <person name="Bhonagiri-Palsikar V."/>
            <person name="Minx P."/>
            <person name="Warren W.C."/>
            <person name="Wang Q."/>
            <person name="Zhan B."/>
            <person name="Hotez P.J."/>
            <person name="Sternberg P.W."/>
            <person name="Dougall A."/>
            <person name="Gaze S.T."/>
            <person name="Mulvenna J."/>
            <person name="Sotillo J."/>
            <person name="Ranganathan S."/>
            <person name="Rabelo E.M."/>
            <person name="Wilson R.K."/>
            <person name="Felgner P.L."/>
            <person name="Bethony J."/>
            <person name="Hawdon J.M."/>
            <person name="Gasser R.B."/>
            <person name="Loukas A."/>
            <person name="Mitreva M."/>
        </authorList>
    </citation>
    <scope>NUCLEOTIDE SEQUENCE [LARGE SCALE GENOMIC DNA]</scope>
</reference>
<sequence>MELPLMDWSLVFLKRSFLSELSLDQRSVDSFISITDSHGQSPLFPHFIYVS</sequence>
<name>W2SWV3_NECAM</name>
<dbReference type="AlphaFoldDB" id="W2SWV3"/>
<protein>
    <submittedName>
        <fullName evidence="1">Uncharacterized protein</fullName>
    </submittedName>
</protein>